<keyword evidence="1" id="KW-0812">Transmembrane</keyword>
<keyword evidence="1" id="KW-0472">Membrane</keyword>
<reference evidence="2 3" key="1">
    <citation type="submission" date="2021-06" db="EMBL/GenBank/DDBJ databases">
        <title>Bacillus sp. RD4P76, an endophyte from a halophyte.</title>
        <authorList>
            <person name="Sun J.-Q."/>
        </authorList>
    </citation>
    <scope>NUCLEOTIDE SEQUENCE [LARGE SCALE GENOMIC DNA]</scope>
    <source>
        <strain evidence="2 3">JCM 17098</strain>
    </source>
</reference>
<accession>A0ABS6JWU0</accession>
<keyword evidence="3" id="KW-1185">Reference proteome</keyword>
<proteinExistence type="predicted"/>
<dbReference type="RefSeq" id="WP_176371274.1">
    <property type="nucleotide sequence ID" value="NZ_JAHQCR010000064.1"/>
</dbReference>
<name>A0ABS6JWU0_9BACI</name>
<feature type="transmembrane region" description="Helical" evidence="1">
    <location>
        <begin position="6"/>
        <end position="23"/>
    </location>
</feature>
<evidence type="ECO:0000313" key="3">
    <source>
        <dbReference type="Proteomes" id="UP000790580"/>
    </source>
</evidence>
<evidence type="ECO:0000313" key="2">
    <source>
        <dbReference type="EMBL" id="MBU9722958.1"/>
    </source>
</evidence>
<organism evidence="2 3">
    <name type="scientific">Evansella alkalicola</name>
    <dbReference type="NCBI Taxonomy" id="745819"/>
    <lineage>
        <taxon>Bacteria</taxon>
        <taxon>Bacillati</taxon>
        <taxon>Bacillota</taxon>
        <taxon>Bacilli</taxon>
        <taxon>Bacillales</taxon>
        <taxon>Bacillaceae</taxon>
        <taxon>Evansella</taxon>
    </lineage>
</organism>
<evidence type="ECO:0000256" key="1">
    <source>
        <dbReference type="SAM" id="Phobius"/>
    </source>
</evidence>
<dbReference type="EMBL" id="JAHQCR010000064">
    <property type="protein sequence ID" value="MBU9722958.1"/>
    <property type="molecule type" value="Genomic_DNA"/>
</dbReference>
<comment type="caution">
    <text evidence="2">The sequence shown here is derived from an EMBL/GenBank/DDBJ whole genome shotgun (WGS) entry which is preliminary data.</text>
</comment>
<keyword evidence="1" id="KW-1133">Transmembrane helix</keyword>
<dbReference type="Proteomes" id="UP000790580">
    <property type="component" value="Unassembled WGS sequence"/>
</dbReference>
<protein>
    <submittedName>
        <fullName evidence="2">Uncharacterized protein</fullName>
    </submittedName>
</protein>
<sequence length="58" mass="6551">MLSQLLLVGLGFLVILYVSLELFMDSGEKFTLKKFKGALLFVSILFIIALVIYYTFVA</sequence>
<feature type="transmembrane region" description="Helical" evidence="1">
    <location>
        <begin position="35"/>
        <end position="56"/>
    </location>
</feature>
<gene>
    <name evidence="2" type="ORF">KS407_16185</name>
</gene>